<dbReference type="InterPro" id="IPR037185">
    <property type="entry name" value="EmrE-like"/>
</dbReference>
<dbReference type="PANTHER" id="PTHR30561">
    <property type="entry name" value="SMR FAMILY PROTON-DEPENDENT DRUG EFFLUX TRANSPORTER SUGE"/>
    <property type="match status" value="1"/>
</dbReference>
<feature type="transmembrane region" description="Helical" evidence="10">
    <location>
        <begin position="12"/>
        <end position="29"/>
    </location>
</feature>
<name>A0ABP7MTU7_9GAMM</name>
<dbReference type="InterPro" id="IPR045324">
    <property type="entry name" value="Small_multidrug_res"/>
</dbReference>
<proteinExistence type="inferred from homology"/>
<keyword evidence="5 10" id="KW-1133">Transmembrane helix</keyword>
<evidence type="ECO:0000256" key="5">
    <source>
        <dbReference type="ARBA" id="ARBA00022989"/>
    </source>
</evidence>
<dbReference type="SUPFAM" id="SSF103481">
    <property type="entry name" value="Multidrug resistance efflux transporter EmrE"/>
    <property type="match status" value="1"/>
</dbReference>
<reference evidence="12" key="1">
    <citation type="journal article" date="2019" name="Int. J. Syst. Evol. Microbiol.">
        <title>The Global Catalogue of Microorganisms (GCM) 10K type strain sequencing project: providing services to taxonomists for standard genome sequencing and annotation.</title>
        <authorList>
            <consortium name="The Broad Institute Genomics Platform"/>
            <consortium name="The Broad Institute Genome Sequencing Center for Infectious Disease"/>
            <person name="Wu L."/>
            <person name="Ma J."/>
        </authorList>
    </citation>
    <scope>NUCLEOTIDE SEQUENCE [LARGE SCALE GENOMIC DNA]</scope>
    <source>
        <strain evidence="12">JCM 16916</strain>
    </source>
</reference>
<sequence>MSGLPAMTPSTAWVMLVAAGLVDVLWATTMKLSQGYTRPGWTALSLLSLAAFVFLLGRALAVLPVGSAYAVWTGIGATGTVLAGTLLFSEALTPTRLAGVGLVMAGIVVLHASGAK</sequence>
<evidence type="ECO:0000256" key="8">
    <source>
        <dbReference type="ARBA" id="ARBA00039168"/>
    </source>
</evidence>
<evidence type="ECO:0000256" key="7">
    <source>
        <dbReference type="ARBA" id="ARBA00038151"/>
    </source>
</evidence>
<comment type="subcellular location">
    <subcellularLocation>
        <location evidence="1 9">Cell membrane</location>
        <topology evidence="1 9">Multi-pass membrane protein</topology>
    </subcellularLocation>
</comment>
<gene>
    <name evidence="11" type="ORF">GCM10022229_22740</name>
</gene>
<feature type="transmembrane region" description="Helical" evidence="10">
    <location>
        <begin position="41"/>
        <end position="63"/>
    </location>
</feature>
<organism evidence="11 12">
    <name type="scientific">Luteimonas lutimaris</name>
    <dbReference type="NCBI Taxonomy" id="698645"/>
    <lineage>
        <taxon>Bacteria</taxon>
        <taxon>Pseudomonadati</taxon>
        <taxon>Pseudomonadota</taxon>
        <taxon>Gammaproteobacteria</taxon>
        <taxon>Lysobacterales</taxon>
        <taxon>Lysobacteraceae</taxon>
        <taxon>Luteimonas</taxon>
    </lineage>
</organism>
<dbReference type="Proteomes" id="UP001501727">
    <property type="component" value="Unassembled WGS sequence"/>
</dbReference>
<accession>A0ABP7MTU7</accession>
<dbReference type="PANTHER" id="PTHR30561:SF0">
    <property type="entry name" value="GUANIDINIUM EXPORTER"/>
    <property type="match status" value="1"/>
</dbReference>
<feature type="transmembrane region" description="Helical" evidence="10">
    <location>
        <begin position="95"/>
        <end position="114"/>
    </location>
</feature>
<evidence type="ECO:0000256" key="1">
    <source>
        <dbReference type="ARBA" id="ARBA00004651"/>
    </source>
</evidence>
<evidence type="ECO:0000256" key="3">
    <source>
        <dbReference type="ARBA" id="ARBA00022475"/>
    </source>
</evidence>
<evidence type="ECO:0000256" key="9">
    <source>
        <dbReference type="RuleBase" id="RU003942"/>
    </source>
</evidence>
<evidence type="ECO:0000256" key="4">
    <source>
        <dbReference type="ARBA" id="ARBA00022692"/>
    </source>
</evidence>
<comment type="similarity">
    <text evidence="7">Belongs to the drug/metabolite transporter (DMT) superfamily. Small multidrug resistance (SMR) (TC 2.A.7.1) family. Gdx/SugE subfamily.</text>
</comment>
<comment type="caution">
    <text evidence="11">The sequence shown here is derived from an EMBL/GenBank/DDBJ whole genome shotgun (WGS) entry which is preliminary data.</text>
</comment>
<evidence type="ECO:0000313" key="11">
    <source>
        <dbReference type="EMBL" id="GAA3928516.1"/>
    </source>
</evidence>
<dbReference type="EMBL" id="BAAAZU010000024">
    <property type="protein sequence ID" value="GAA3928516.1"/>
    <property type="molecule type" value="Genomic_DNA"/>
</dbReference>
<keyword evidence="4 9" id="KW-0812">Transmembrane</keyword>
<keyword evidence="6 10" id="KW-0472">Membrane</keyword>
<evidence type="ECO:0000256" key="6">
    <source>
        <dbReference type="ARBA" id="ARBA00023136"/>
    </source>
</evidence>
<keyword evidence="2" id="KW-0813">Transport</keyword>
<keyword evidence="3" id="KW-1003">Cell membrane</keyword>
<protein>
    <recommendedName>
        <fullName evidence="8">Guanidinium exporter</fullName>
    </recommendedName>
</protein>
<evidence type="ECO:0000313" key="12">
    <source>
        <dbReference type="Proteomes" id="UP001501727"/>
    </source>
</evidence>
<dbReference type="InterPro" id="IPR000390">
    <property type="entry name" value="Small_drug/metabolite_transptr"/>
</dbReference>
<evidence type="ECO:0000256" key="2">
    <source>
        <dbReference type="ARBA" id="ARBA00022448"/>
    </source>
</evidence>
<dbReference type="Pfam" id="PF00893">
    <property type="entry name" value="Multi_Drug_Res"/>
    <property type="match status" value="1"/>
</dbReference>
<feature type="transmembrane region" description="Helical" evidence="10">
    <location>
        <begin position="69"/>
        <end position="88"/>
    </location>
</feature>
<evidence type="ECO:0000256" key="10">
    <source>
        <dbReference type="SAM" id="Phobius"/>
    </source>
</evidence>
<keyword evidence="12" id="KW-1185">Reference proteome</keyword>
<dbReference type="Gene3D" id="1.10.3730.20">
    <property type="match status" value="1"/>
</dbReference>
<dbReference type="RefSeq" id="WP_344760114.1">
    <property type="nucleotide sequence ID" value="NZ_BAAAZU010000024.1"/>
</dbReference>